<keyword evidence="11" id="KW-1185">Reference proteome</keyword>
<feature type="active site" description="Proton acceptor" evidence="6">
    <location>
        <position position="270"/>
    </location>
</feature>
<comment type="similarity">
    <text evidence="2">Belongs to the DNA repair enzymes AP/ExoA family.</text>
</comment>
<evidence type="ECO:0000256" key="6">
    <source>
        <dbReference type="PIRSR" id="PIRSR604808-1"/>
    </source>
</evidence>
<dbReference type="SUPFAM" id="SSF56219">
    <property type="entry name" value="DNase I-like"/>
    <property type="match status" value="1"/>
</dbReference>
<dbReference type="InterPro" id="IPR036691">
    <property type="entry name" value="Endo/exonu/phosph_ase_sf"/>
</dbReference>
<comment type="cofactor">
    <cofactor evidence="7">
        <name>Mg(2+)</name>
        <dbReference type="ChEBI" id="CHEBI:18420"/>
    </cofactor>
    <cofactor evidence="7">
        <name>Mn(2+)</name>
        <dbReference type="ChEBI" id="CHEBI:29035"/>
    </cofactor>
    <text evidence="7">Probably binds two magnesium or manganese ions per subunit.</text>
</comment>
<name>A0A4Y6V5M6_9PROT</name>
<dbReference type="InterPro" id="IPR005135">
    <property type="entry name" value="Endo/exonuclease/phosphatase"/>
</dbReference>
<evidence type="ECO:0000256" key="5">
    <source>
        <dbReference type="ARBA" id="ARBA00022842"/>
    </source>
</evidence>
<feature type="site" description="Important for catalytic activity" evidence="8">
    <location>
        <position position="240"/>
    </location>
</feature>
<feature type="binding site" evidence="7">
    <location>
        <position position="59"/>
    </location>
    <ligand>
        <name>Mg(2+)</name>
        <dbReference type="ChEBI" id="CHEBI:18420"/>
        <label>1</label>
    </ligand>
</feature>
<dbReference type="GO" id="GO:0008311">
    <property type="term" value="F:double-stranded DNA 3'-5' DNA exonuclease activity"/>
    <property type="evidence" value="ECO:0007669"/>
    <property type="project" value="UniProtKB-EC"/>
</dbReference>
<dbReference type="NCBIfam" id="TIGR00195">
    <property type="entry name" value="exoDNase_III"/>
    <property type="match status" value="1"/>
</dbReference>
<proteinExistence type="inferred from homology"/>
<feature type="active site" evidence="6">
    <location>
        <position position="128"/>
    </location>
</feature>
<evidence type="ECO:0000256" key="2">
    <source>
        <dbReference type="ARBA" id="ARBA00007092"/>
    </source>
</evidence>
<dbReference type="PROSITE" id="PS51435">
    <property type="entry name" value="AP_NUCLEASE_F1_4"/>
    <property type="match status" value="1"/>
</dbReference>
<dbReference type="KEGG" id="ntn:D5366_09260"/>
<dbReference type="Gene3D" id="3.60.10.10">
    <property type="entry name" value="Endonuclease/exonuclease/phosphatase"/>
    <property type="match status" value="1"/>
</dbReference>
<dbReference type="InterPro" id="IPR004808">
    <property type="entry name" value="AP_endonuc_1"/>
</dbReference>
<keyword evidence="5 7" id="KW-0460">Magnesium</keyword>
<dbReference type="PANTHER" id="PTHR43250:SF2">
    <property type="entry name" value="EXODEOXYRIBONUCLEASE III"/>
    <property type="match status" value="1"/>
</dbReference>
<feature type="domain" description="Endonuclease/exonuclease/phosphatase" evidence="9">
    <location>
        <begin position="28"/>
        <end position="270"/>
    </location>
</feature>
<dbReference type="CDD" id="cd09086">
    <property type="entry name" value="ExoIII-like_AP-endo"/>
    <property type="match status" value="1"/>
</dbReference>
<dbReference type="GO" id="GO:0006281">
    <property type="term" value="P:DNA repair"/>
    <property type="evidence" value="ECO:0007669"/>
    <property type="project" value="InterPro"/>
</dbReference>
<dbReference type="Proteomes" id="UP000317214">
    <property type="component" value="Chromosome"/>
</dbReference>
<dbReference type="NCBIfam" id="TIGR00633">
    <property type="entry name" value="xth"/>
    <property type="match status" value="1"/>
</dbReference>
<feature type="binding site" evidence="7">
    <location>
        <position position="31"/>
    </location>
    <ligand>
        <name>Mg(2+)</name>
        <dbReference type="ChEBI" id="CHEBI:18420"/>
        <label>1</label>
    </ligand>
</feature>
<feature type="site" description="Interaction with DNA substrate" evidence="8">
    <location>
        <position position="270"/>
    </location>
</feature>
<reference evidence="10 11" key="1">
    <citation type="submission" date="2018-09" db="EMBL/GenBank/DDBJ databases">
        <title>The complete genome sequence of Neokomagataea tanensis NBRC 106556(T).</title>
        <authorList>
            <person name="Chua K.-O."/>
            <person name="See-Too W.-S."/>
            <person name="Hong K.-W."/>
            <person name="Yin W.-F."/>
            <person name="Chan K.-G."/>
        </authorList>
    </citation>
    <scope>NUCLEOTIDE SEQUENCE [LARGE SCALE GENOMIC DNA]</scope>
    <source>
        <strain evidence="11">AH13 \ NBRC 106556</strain>
    </source>
</reference>
<evidence type="ECO:0000259" key="9">
    <source>
        <dbReference type="Pfam" id="PF03372"/>
    </source>
</evidence>
<evidence type="ECO:0000256" key="7">
    <source>
        <dbReference type="PIRSR" id="PIRSR604808-2"/>
    </source>
</evidence>
<evidence type="ECO:0000256" key="1">
    <source>
        <dbReference type="ARBA" id="ARBA00001936"/>
    </source>
</evidence>
<keyword evidence="3 7" id="KW-0479">Metal-binding</keyword>
<evidence type="ECO:0000256" key="4">
    <source>
        <dbReference type="ARBA" id="ARBA00022801"/>
    </source>
</evidence>
<dbReference type="GO" id="GO:0003677">
    <property type="term" value="F:DNA binding"/>
    <property type="evidence" value="ECO:0007669"/>
    <property type="project" value="InterPro"/>
</dbReference>
<organism evidence="10 11">
    <name type="scientific">Neokomagataea tanensis</name>
    <dbReference type="NCBI Taxonomy" id="661191"/>
    <lineage>
        <taxon>Bacteria</taxon>
        <taxon>Pseudomonadati</taxon>
        <taxon>Pseudomonadota</taxon>
        <taxon>Alphaproteobacteria</taxon>
        <taxon>Acetobacterales</taxon>
        <taxon>Acetobacteraceae</taxon>
        <taxon>Neokomagataea</taxon>
    </lineage>
</organism>
<keyword evidence="7" id="KW-0464">Manganese</keyword>
<dbReference type="GO" id="GO:0004519">
    <property type="term" value="F:endonuclease activity"/>
    <property type="evidence" value="ECO:0007669"/>
    <property type="project" value="InterPro"/>
</dbReference>
<keyword evidence="4 10" id="KW-0378">Hydrolase</keyword>
<feature type="binding site" evidence="7">
    <location>
        <position position="270"/>
    </location>
    <ligand>
        <name>Mg(2+)</name>
        <dbReference type="ChEBI" id="CHEBI:18420"/>
        <label>1</label>
    </ligand>
</feature>
<dbReference type="RefSeq" id="WP_141493218.1">
    <property type="nucleotide sequence ID" value="NZ_CP032485.1"/>
</dbReference>
<dbReference type="InterPro" id="IPR020848">
    <property type="entry name" value="AP_endonuclease_F1_CS"/>
</dbReference>
<dbReference type="Pfam" id="PF03372">
    <property type="entry name" value="Exo_endo_phos"/>
    <property type="match status" value="1"/>
</dbReference>
<feature type="binding site" evidence="7">
    <location>
        <position position="171"/>
    </location>
    <ligand>
        <name>Mg(2+)</name>
        <dbReference type="ChEBI" id="CHEBI:18420"/>
        <label>1</label>
    </ligand>
</feature>
<evidence type="ECO:0000256" key="8">
    <source>
        <dbReference type="PIRSR" id="PIRSR604808-3"/>
    </source>
</evidence>
<gene>
    <name evidence="10" type="primary">xth</name>
    <name evidence="10" type="ORF">D5366_09260</name>
</gene>
<dbReference type="PROSITE" id="PS00728">
    <property type="entry name" value="AP_NUCLEASE_F1_3"/>
    <property type="match status" value="1"/>
</dbReference>
<feature type="active site" description="Proton donor/acceptor" evidence="6">
    <location>
        <position position="169"/>
    </location>
</feature>
<feature type="binding site" evidence="7">
    <location>
        <position position="169"/>
    </location>
    <ligand>
        <name>Mg(2+)</name>
        <dbReference type="ChEBI" id="CHEBI:18420"/>
        <label>1</label>
    </ligand>
</feature>
<protein>
    <submittedName>
        <fullName evidence="10">Exodeoxyribonuclease III</fullName>
        <ecNumber evidence="10">3.1.11.2</ecNumber>
    </submittedName>
</protein>
<dbReference type="EMBL" id="CP032485">
    <property type="protein sequence ID" value="QDH25369.1"/>
    <property type="molecule type" value="Genomic_DNA"/>
</dbReference>
<dbReference type="GO" id="GO:0046872">
    <property type="term" value="F:metal ion binding"/>
    <property type="evidence" value="ECO:0007669"/>
    <property type="project" value="UniProtKB-KW"/>
</dbReference>
<dbReference type="OrthoDB" id="9803914at2"/>
<dbReference type="PANTHER" id="PTHR43250">
    <property type="entry name" value="EXODEOXYRIBONUCLEASE III"/>
    <property type="match status" value="1"/>
</dbReference>
<feature type="binding site" evidence="7">
    <location>
        <position position="269"/>
    </location>
    <ligand>
        <name>Mg(2+)</name>
        <dbReference type="ChEBI" id="CHEBI:18420"/>
        <label>1</label>
    </ligand>
</feature>
<dbReference type="EC" id="3.1.11.2" evidence="10"/>
<dbReference type="AlphaFoldDB" id="A0A4Y6V5M6"/>
<comment type="cofactor">
    <cofactor evidence="1">
        <name>Mn(2+)</name>
        <dbReference type="ChEBI" id="CHEBI:29035"/>
    </cofactor>
</comment>
<evidence type="ECO:0000313" key="11">
    <source>
        <dbReference type="Proteomes" id="UP000317214"/>
    </source>
</evidence>
<accession>A0A4Y6V5M6</accession>
<sequence>MRPPPVAVAPASLWPEITIVTDAALCFATWNINSIRARAHLVHDWLDRNPECTLLALQEIKCEEHQFPSSFAEAGLHVAILGQKAYNGVAFISRRPISVTMQGLPGVTDPASRYIEVECDGFRLGNLYLPNGNSGGDEGYARKIAFFDGLTERSRTLLAQKIPFAFIGDYNVCPTDADLAPGALSAQDALVRPETRSAFRRLLWTGLTDALRALHPSGPYYTFWDYQSAAFQRNSGIRIDHALLSPRAAERLKSVSIDRDERAREKCSDHVPVIIKLA</sequence>
<feature type="site" description="Transition state stabilizer" evidence="8">
    <location>
        <position position="171"/>
    </location>
</feature>
<dbReference type="InterPro" id="IPR037493">
    <property type="entry name" value="ExoIII-like"/>
</dbReference>
<evidence type="ECO:0000256" key="3">
    <source>
        <dbReference type="ARBA" id="ARBA00022723"/>
    </source>
</evidence>
<evidence type="ECO:0000313" key="10">
    <source>
        <dbReference type="EMBL" id="QDH25369.1"/>
    </source>
</evidence>